<feature type="chain" id="PRO_5032409839" description="EF-hand domain-containing protein" evidence="2">
    <location>
        <begin position="22"/>
        <end position="146"/>
    </location>
</feature>
<dbReference type="Pfam" id="PF13499">
    <property type="entry name" value="EF-hand_7"/>
    <property type="match status" value="1"/>
</dbReference>
<reference evidence="4" key="1">
    <citation type="submission" date="2020-04" db="EMBL/GenBank/DDBJ databases">
        <title>A desert anoxygenic phototrophic bacterium fixes CO2 using RubisCO under aerobic conditions.</title>
        <authorList>
            <person name="Tang K."/>
        </authorList>
    </citation>
    <scope>NUCLEOTIDE SEQUENCE [LARGE SCALE GENOMIC DNA]</scope>
    <source>
        <strain evidence="4">MIMtkB3</strain>
    </source>
</reference>
<dbReference type="Proteomes" id="UP000501891">
    <property type="component" value="Chromosome"/>
</dbReference>
<dbReference type="PROSITE" id="PS50222">
    <property type="entry name" value="EF_HAND_2"/>
    <property type="match status" value="2"/>
</dbReference>
<dbReference type="InterPro" id="IPR011992">
    <property type="entry name" value="EF-hand-dom_pair"/>
</dbReference>
<evidence type="ECO:0000256" key="1">
    <source>
        <dbReference type="SAM" id="MobiDB-lite"/>
    </source>
</evidence>
<keyword evidence="2" id="KW-0732">Signal</keyword>
<dbReference type="CDD" id="cd00051">
    <property type="entry name" value="EFh"/>
    <property type="match status" value="1"/>
</dbReference>
<feature type="signal peptide" evidence="2">
    <location>
        <begin position="1"/>
        <end position="21"/>
    </location>
</feature>
<evidence type="ECO:0000313" key="5">
    <source>
        <dbReference type="Proteomes" id="UP000501891"/>
    </source>
</evidence>
<dbReference type="EMBL" id="CP051775">
    <property type="protein sequence ID" value="QJE72812.1"/>
    <property type="molecule type" value="Genomic_DNA"/>
</dbReference>
<dbReference type="Pfam" id="PF13202">
    <property type="entry name" value="EF-hand_5"/>
    <property type="match status" value="2"/>
</dbReference>
<dbReference type="AlphaFoldDB" id="A0A858R6A4"/>
<dbReference type="InterPro" id="IPR002048">
    <property type="entry name" value="EF_hand_dom"/>
</dbReference>
<dbReference type="SMART" id="SM00054">
    <property type="entry name" value="EFh"/>
    <property type="match status" value="3"/>
</dbReference>
<accession>A0A858R6A4</accession>
<dbReference type="Gene3D" id="1.10.238.10">
    <property type="entry name" value="EF-hand"/>
    <property type="match status" value="2"/>
</dbReference>
<dbReference type="KEGG" id="acru:HHL28_06665"/>
<dbReference type="InterPro" id="IPR018247">
    <property type="entry name" value="EF_Hand_1_Ca_BS"/>
</dbReference>
<proteinExistence type="predicted"/>
<protein>
    <recommendedName>
        <fullName evidence="3">EF-hand domain-containing protein</fullName>
    </recommendedName>
</protein>
<organism evidence="4 5">
    <name type="scientific">Aerophototrophica crusticola</name>
    <dbReference type="NCBI Taxonomy" id="1709002"/>
    <lineage>
        <taxon>Bacteria</taxon>
        <taxon>Pseudomonadati</taxon>
        <taxon>Pseudomonadota</taxon>
        <taxon>Alphaproteobacteria</taxon>
        <taxon>Rhodospirillales</taxon>
        <taxon>Rhodospirillaceae</taxon>
        <taxon>Aerophototrophica</taxon>
    </lineage>
</organism>
<feature type="domain" description="EF-hand" evidence="3">
    <location>
        <begin position="54"/>
        <end position="89"/>
    </location>
</feature>
<name>A0A858R6A4_9PROT</name>
<evidence type="ECO:0000259" key="3">
    <source>
        <dbReference type="PROSITE" id="PS50222"/>
    </source>
</evidence>
<feature type="domain" description="EF-hand" evidence="3">
    <location>
        <begin position="90"/>
        <end position="125"/>
    </location>
</feature>
<evidence type="ECO:0000256" key="2">
    <source>
        <dbReference type="SAM" id="SignalP"/>
    </source>
</evidence>
<feature type="region of interest" description="Disordered" evidence="1">
    <location>
        <begin position="122"/>
        <end position="146"/>
    </location>
</feature>
<sequence length="146" mass="16345">MIRSLSLAALSGLLLATAATAQPAGDRPMGPRGQGAEMLERFDTNKDGKIDEAEFKAGRAETFKKFDTTGTGKVTLAQFQQGLEKMREERRQEMAKRRFERMDADKDGTITQAEFDAAAQRMFDRMDRDDDGTLSPGDRPHHRGHR</sequence>
<gene>
    <name evidence="4" type="ORF">HHL28_06665</name>
</gene>
<dbReference type="PROSITE" id="PS00018">
    <property type="entry name" value="EF_HAND_1"/>
    <property type="match status" value="1"/>
</dbReference>
<evidence type="ECO:0000313" key="4">
    <source>
        <dbReference type="EMBL" id="QJE72812.1"/>
    </source>
</evidence>
<dbReference type="GO" id="GO:0005509">
    <property type="term" value="F:calcium ion binding"/>
    <property type="evidence" value="ECO:0007669"/>
    <property type="project" value="InterPro"/>
</dbReference>
<dbReference type="SUPFAM" id="SSF47473">
    <property type="entry name" value="EF-hand"/>
    <property type="match status" value="1"/>
</dbReference>
<keyword evidence="5" id="KW-1185">Reference proteome</keyword>